<organism evidence="1 2">
    <name type="scientific">Nocardiopsis eucommiae</name>
    <dbReference type="NCBI Taxonomy" id="2831970"/>
    <lineage>
        <taxon>Bacteria</taxon>
        <taxon>Bacillati</taxon>
        <taxon>Actinomycetota</taxon>
        <taxon>Actinomycetes</taxon>
        <taxon>Streptosporangiales</taxon>
        <taxon>Nocardiopsidaceae</taxon>
        <taxon>Nocardiopsis</taxon>
    </lineage>
</organism>
<sequence>MAQGYMNEFQASLRSAKSGEDLAALIDGGGGDGGPVAWGDVTGKPTEFPPADHQHAAGDIASGTLAIGRIPTGTSGTTVALGNHTHANLATTDALSALAARVQALEDAAEG</sequence>
<reference evidence="1" key="1">
    <citation type="submission" date="2021-05" db="EMBL/GenBank/DDBJ databases">
        <authorList>
            <person name="Kaiqin L."/>
            <person name="Jian G."/>
        </authorList>
    </citation>
    <scope>NUCLEOTIDE SEQUENCE</scope>
    <source>
        <strain evidence="1">HDS5</strain>
    </source>
</reference>
<name>A0A975QJD0_9ACTN</name>
<protein>
    <submittedName>
        <fullName evidence="1">Uncharacterized protein</fullName>
    </submittedName>
</protein>
<evidence type="ECO:0000313" key="2">
    <source>
        <dbReference type="Proteomes" id="UP000682416"/>
    </source>
</evidence>
<dbReference type="EMBL" id="CP074402">
    <property type="protein sequence ID" value="QVJ00333.1"/>
    <property type="molecule type" value="Genomic_DNA"/>
</dbReference>
<dbReference type="AlphaFoldDB" id="A0A975QJD0"/>
<keyword evidence="2" id="KW-1185">Reference proteome</keyword>
<dbReference type="KEGG" id="nec:KGD82_16350"/>
<dbReference type="Proteomes" id="UP000682416">
    <property type="component" value="Chromosome"/>
</dbReference>
<evidence type="ECO:0000313" key="1">
    <source>
        <dbReference type="EMBL" id="QVJ00333.1"/>
    </source>
</evidence>
<accession>A0A975QJD0</accession>
<gene>
    <name evidence="1" type="ORF">KGD82_16350</name>
</gene>
<proteinExistence type="predicted"/>